<evidence type="ECO:0000259" key="4">
    <source>
        <dbReference type="Pfam" id="PF00294"/>
    </source>
</evidence>
<reference evidence="6" key="1">
    <citation type="submission" date="2015-07" db="EMBL/GenBank/DDBJ databases">
        <title>Genome sequencing project for genomic taxonomy and phylogenomics of Bacillus-like bacteria.</title>
        <authorList>
            <person name="Liu B."/>
            <person name="Wang J."/>
            <person name="Zhu Y."/>
            <person name="Liu G."/>
            <person name="Chen Q."/>
            <person name="Chen Z."/>
            <person name="Lan J."/>
            <person name="Che J."/>
            <person name="Ge C."/>
            <person name="Shi H."/>
            <person name="Pan Z."/>
            <person name="Liu X."/>
        </authorList>
    </citation>
    <scope>NUCLEOTIDE SEQUENCE [LARGE SCALE GENOMIC DNA]</scope>
    <source>
        <strain evidence="6">FJAT-27997</strain>
    </source>
</reference>
<protein>
    <submittedName>
        <fullName evidence="5">2-keto-3-deoxygluconate kinase</fullName>
    </submittedName>
</protein>
<accession>A0A0K9GQ43</accession>
<gene>
    <name evidence="5" type="ORF">AC625_03900</name>
</gene>
<sequence length="315" mass="35205">MDIITIGDGMITFDPQTKGPLRFVHQFERKIGGAELNVILGCARLGLKSGWISRLGKDEFGRHIINTMRGEGIDVSEVKMVEGYATSLNFKEVQESGSGRTFYYRTKSPTETLTQELLPEEYIRQAKILHVTGVFPAIQENNRAVILRALQIAKKHGVKVSLDPNIRLRLWSKEQARSTILSYLPYVDYLLVGRDELELIFETSNDLELIEAMSLYTFEQVIVKDGASGCYSLINGAWVHTPGMHVAKVVDTVGAGDGFDSGFLFGTIRGWPIQKTLEFANAIGAMVVQVQGDNEGLPYLEEVEVFLGKREMIER</sequence>
<comment type="caution">
    <text evidence="5">The sequence shown here is derived from an EMBL/GenBank/DDBJ whole genome shotgun (WGS) entry which is preliminary data.</text>
</comment>
<evidence type="ECO:0000313" key="5">
    <source>
        <dbReference type="EMBL" id="KMY48758.1"/>
    </source>
</evidence>
<keyword evidence="2" id="KW-0808">Transferase</keyword>
<evidence type="ECO:0000256" key="1">
    <source>
        <dbReference type="ARBA" id="ARBA00010688"/>
    </source>
</evidence>
<dbReference type="RefSeq" id="WP_049680085.1">
    <property type="nucleotide sequence ID" value="NZ_LFZW01000001.1"/>
</dbReference>
<dbReference type="AlphaFoldDB" id="A0A0K9GQ43"/>
<organism evidence="5 6">
    <name type="scientific">Peribacillus loiseleuriae</name>
    <dbReference type="NCBI Taxonomy" id="1679170"/>
    <lineage>
        <taxon>Bacteria</taxon>
        <taxon>Bacillati</taxon>
        <taxon>Bacillota</taxon>
        <taxon>Bacilli</taxon>
        <taxon>Bacillales</taxon>
        <taxon>Bacillaceae</taxon>
        <taxon>Peribacillus</taxon>
    </lineage>
</organism>
<dbReference type="CDD" id="cd01166">
    <property type="entry name" value="KdgK"/>
    <property type="match status" value="1"/>
</dbReference>
<dbReference type="PANTHER" id="PTHR43320">
    <property type="entry name" value="SUGAR KINASE"/>
    <property type="match status" value="1"/>
</dbReference>
<dbReference type="InterPro" id="IPR002173">
    <property type="entry name" value="Carboh/pur_kinase_PfkB_CS"/>
</dbReference>
<dbReference type="Gene3D" id="3.40.1190.20">
    <property type="match status" value="1"/>
</dbReference>
<dbReference type="InterPro" id="IPR029056">
    <property type="entry name" value="Ribokinase-like"/>
</dbReference>
<dbReference type="PATRIC" id="fig|1679170.3.peg.826"/>
<dbReference type="GO" id="GO:0016301">
    <property type="term" value="F:kinase activity"/>
    <property type="evidence" value="ECO:0007669"/>
    <property type="project" value="UniProtKB-KW"/>
</dbReference>
<dbReference type="Proteomes" id="UP000037146">
    <property type="component" value="Unassembled WGS sequence"/>
</dbReference>
<comment type="similarity">
    <text evidence="1">Belongs to the carbohydrate kinase PfkB family.</text>
</comment>
<feature type="domain" description="Carbohydrate kinase PfkB" evidence="4">
    <location>
        <begin position="3"/>
        <end position="298"/>
    </location>
</feature>
<dbReference type="PANTHER" id="PTHR43320:SF2">
    <property type="entry name" value="2-DEHYDRO-3-DEOXYGLUCONOKINASE_2-DEHYDRO-3-DEOXYGALACTONOKINASE"/>
    <property type="match status" value="1"/>
</dbReference>
<keyword evidence="3 5" id="KW-0418">Kinase</keyword>
<evidence type="ECO:0000256" key="2">
    <source>
        <dbReference type="ARBA" id="ARBA00022679"/>
    </source>
</evidence>
<dbReference type="Pfam" id="PF00294">
    <property type="entry name" value="PfkB"/>
    <property type="match status" value="1"/>
</dbReference>
<dbReference type="OrthoDB" id="9813569at2"/>
<keyword evidence="6" id="KW-1185">Reference proteome</keyword>
<proteinExistence type="inferred from homology"/>
<dbReference type="InterPro" id="IPR011611">
    <property type="entry name" value="PfkB_dom"/>
</dbReference>
<dbReference type="SUPFAM" id="SSF53613">
    <property type="entry name" value="Ribokinase-like"/>
    <property type="match status" value="1"/>
</dbReference>
<evidence type="ECO:0000313" key="6">
    <source>
        <dbReference type="Proteomes" id="UP000037146"/>
    </source>
</evidence>
<dbReference type="STRING" id="1679170.AC625_03900"/>
<dbReference type="InterPro" id="IPR052700">
    <property type="entry name" value="Carb_kinase_PfkB-like"/>
</dbReference>
<dbReference type="PROSITE" id="PS00584">
    <property type="entry name" value="PFKB_KINASES_2"/>
    <property type="match status" value="1"/>
</dbReference>
<evidence type="ECO:0000256" key="3">
    <source>
        <dbReference type="ARBA" id="ARBA00022777"/>
    </source>
</evidence>
<dbReference type="EMBL" id="LFZW01000001">
    <property type="protein sequence ID" value="KMY48758.1"/>
    <property type="molecule type" value="Genomic_DNA"/>
</dbReference>
<name>A0A0K9GQ43_9BACI</name>